<dbReference type="EMBL" id="CP036261">
    <property type="protein sequence ID" value="QDS88023.1"/>
    <property type="molecule type" value="Genomic_DNA"/>
</dbReference>
<dbReference type="Gene3D" id="3.40.50.11290">
    <property type="match status" value="1"/>
</dbReference>
<dbReference type="Pfam" id="PF14403">
    <property type="entry name" value="CP_ATPgrasp_2"/>
    <property type="match status" value="1"/>
</dbReference>
<dbReference type="OrthoDB" id="9803842at2"/>
<dbReference type="RefSeq" id="WP_145349095.1">
    <property type="nucleotide sequence ID" value="NZ_CP036261.1"/>
</dbReference>
<evidence type="ECO:0000313" key="3">
    <source>
        <dbReference type="EMBL" id="QDS88023.1"/>
    </source>
</evidence>
<dbReference type="Pfam" id="PF04168">
    <property type="entry name" value="Alpha-E"/>
    <property type="match status" value="1"/>
</dbReference>
<proteinExistence type="predicted"/>
<dbReference type="KEGG" id="ruv:EC9_22090"/>
<dbReference type="Gene3D" id="3.30.1490.270">
    <property type="match status" value="1"/>
</dbReference>
<dbReference type="PANTHER" id="PTHR34595:SF2">
    <property type="entry name" value="BLR2978 PROTEIN"/>
    <property type="match status" value="1"/>
</dbReference>
<feature type="domain" description="DUF403" evidence="1">
    <location>
        <begin position="522"/>
        <end position="839"/>
    </location>
</feature>
<feature type="domain" description="Circularly permuted ATP-grasp type 2" evidence="2">
    <location>
        <begin position="97"/>
        <end position="472"/>
    </location>
</feature>
<dbReference type="AlphaFoldDB" id="A0A517LZH7"/>
<sequence>MQTQQQGSLPDPQTAAVISVFAGYSPPVGSYDELFAAPQQMRSHWKRFAAAINRVGNEEMLRRWTQAKRLIHENGVTYGAYGDPLDKPRPWELDALPLIIPQKEWGNLSAGLQQRAKVLELTLADLYGPKKLIRDGVLPPEIIFAHPGFHTTLHNLKPSMGRYLHSYAADLGRAPDGGWWLLADRTEAPSGAGYALENRVVESRMLPEGFRACNVQRLAPYFRALRETCRRIATRHKDNPRIVLLSQGPSSENYFEDAYLSRYLGYTLVEGADLAVRDRCVWMKTLGGLYPVDVILRRPNTVDCDSLELPSSSPGAIAGLVDAAAAGNVAITNPLGCGLVESPIFMAYIGALCTALLGEDLKLPSVATWWCGDAVSREYVLANLDRLVIKRAFRQRGHERQVTEHLKQLPNDQLAERIKARPSEFVGQERVVRSTMPNWGGGNVSAAYLAMRAYMIASGDSFEVMHGGLARTSTELGSLEMSLVSGEGSKDIWIQGKEPPQHDSLFQGRHEPVKLRRSGDDLPSRVADDIYWLGRQVERADSAARLLRAVTMRLTSESASHLRSELPMLLRTMADQGQIEPGFVVEGIRQQLPAIEENLPISTFDATASGSLRSMLAATYSTASRVRDRLSADSWRVLVRIDEQFRAPATGTWDLTDLLNMSNELIVDLVAFIGMMSESMTRTQAFHFMDLGLRIERATQTTSLLNNCFSVGQEITGEMLEALLQVCDSLMTYRYRYLSNLNEVPVLDLLLTDETNPRSVVYQLLRIKDHVDRLPRTESQPTSSEQRMLLSALYAVRMLDIEAIGENHSEDRRRELVEVFEKLEQHLPQLSQAITNKYMVHAGPSRLLTSIDQVRMSKP</sequence>
<organism evidence="3 4">
    <name type="scientific">Rosistilla ulvae</name>
    <dbReference type="NCBI Taxonomy" id="1930277"/>
    <lineage>
        <taxon>Bacteria</taxon>
        <taxon>Pseudomonadati</taxon>
        <taxon>Planctomycetota</taxon>
        <taxon>Planctomycetia</taxon>
        <taxon>Pirellulales</taxon>
        <taxon>Pirellulaceae</taxon>
        <taxon>Rosistilla</taxon>
    </lineage>
</organism>
<accession>A0A517LZH7</accession>
<keyword evidence="4" id="KW-1185">Reference proteome</keyword>
<dbReference type="InterPro" id="IPR007296">
    <property type="entry name" value="DUF403"/>
</dbReference>
<gene>
    <name evidence="3" type="ORF">EC9_22090</name>
</gene>
<dbReference type="InterPro" id="IPR051680">
    <property type="entry name" value="ATP-dep_Glu-Cys_Ligase-2"/>
</dbReference>
<dbReference type="InterPro" id="IPR025841">
    <property type="entry name" value="CP_ATPgrasp_2"/>
</dbReference>
<evidence type="ECO:0000313" key="4">
    <source>
        <dbReference type="Proteomes" id="UP000319557"/>
    </source>
</evidence>
<dbReference type="SUPFAM" id="SSF56059">
    <property type="entry name" value="Glutathione synthetase ATP-binding domain-like"/>
    <property type="match status" value="1"/>
</dbReference>
<evidence type="ECO:0000259" key="1">
    <source>
        <dbReference type="Pfam" id="PF04168"/>
    </source>
</evidence>
<evidence type="ECO:0000259" key="2">
    <source>
        <dbReference type="Pfam" id="PF14403"/>
    </source>
</evidence>
<dbReference type="Proteomes" id="UP000319557">
    <property type="component" value="Chromosome"/>
</dbReference>
<protein>
    <submittedName>
        <fullName evidence="3">Uncharacterized protein</fullName>
    </submittedName>
</protein>
<name>A0A517LZH7_9BACT</name>
<reference evidence="3 4" key="1">
    <citation type="submission" date="2019-02" db="EMBL/GenBank/DDBJ databases">
        <title>Deep-cultivation of Planctomycetes and their phenomic and genomic characterization uncovers novel biology.</title>
        <authorList>
            <person name="Wiegand S."/>
            <person name="Jogler M."/>
            <person name="Boedeker C."/>
            <person name="Pinto D."/>
            <person name="Vollmers J."/>
            <person name="Rivas-Marin E."/>
            <person name="Kohn T."/>
            <person name="Peeters S.H."/>
            <person name="Heuer A."/>
            <person name="Rast P."/>
            <person name="Oberbeckmann S."/>
            <person name="Bunk B."/>
            <person name="Jeske O."/>
            <person name="Meyerdierks A."/>
            <person name="Storesund J.E."/>
            <person name="Kallscheuer N."/>
            <person name="Luecker S."/>
            <person name="Lage O.M."/>
            <person name="Pohl T."/>
            <person name="Merkel B.J."/>
            <person name="Hornburger P."/>
            <person name="Mueller R.-W."/>
            <person name="Bruemmer F."/>
            <person name="Labrenz M."/>
            <person name="Spormann A.M."/>
            <person name="Op den Camp H."/>
            <person name="Overmann J."/>
            <person name="Amann R."/>
            <person name="Jetten M.S.M."/>
            <person name="Mascher T."/>
            <person name="Medema M.H."/>
            <person name="Devos D.P."/>
            <person name="Kaster A.-K."/>
            <person name="Ovreas L."/>
            <person name="Rohde M."/>
            <person name="Galperin M.Y."/>
            <person name="Jogler C."/>
        </authorList>
    </citation>
    <scope>NUCLEOTIDE SEQUENCE [LARGE SCALE GENOMIC DNA]</scope>
    <source>
        <strain evidence="3 4">EC9</strain>
    </source>
</reference>
<dbReference type="PANTHER" id="PTHR34595">
    <property type="entry name" value="BLR5612 PROTEIN"/>
    <property type="match status" value="1"/>
</dbReference>